<proteinExistence type="predicted"/>
<accession>A0ABT5K7N2</accession>
<dbReference type="EMBL" id="JAQQXR010000023">
    <property type="protein sequence ID" value="MDC8760919.1"/>
    <property type="molecule type" value="Genomic_DNA"/>
</dbReference>
<organism evidence="2 3">
    <name type="scientific">Janthinobacterium fluminis</name>
    <dbReference type="NCBI Taxonomy" id="2987524"/>
    <lineage>
        <taxon>Bacteria</taxon>
        <taxon>Pseudomonadati</taxon>
        <taxon>Pseudomonadota</taxon>
        <taxon>Betaproteobacteria</taxon>
        <taxon>Burkholderiales</taxon>
        <taxon>Oxalobacteraceae</taxon>
        <taxon>Janthinobacterium</taxon>
    </lineage>
</organism>
<dbReference type="RefSeq" id="WP_273675005.1">
    <property type="nucleotide sequence ID" value="NZ_JAQQXR010000023.1"/>
</dbReference>
<feature type="signal peptide" evidence="1">
    <location>
        <begin position="1"/>
        <end position="28"/>
    </location>
</feature>
<name>A0ABT5K7N2_9BURK</name>
<reference evidence="2 3" key="1">
    <citation type="submission" date="2022-10" db="EMBL/GenBank/DDBJ databases">
        <title>Janthinobacterium sp. hw3 Genome sequencing.</title>
        <authorList>
            <person name="Park S."/>
        </authorList>
    </citation>
    <scope>NUCLEOTIDE SEQUENCE [LARGE SCALE GENOMIC DNA]</scope>
    <source>
        <strain evidence="3">hw3</strain>
    </source>
</reference>
<comment type="caution">
    <text evidence="2">The sequence shown here is derived from an EMBL/GenBank/DDBJ whole genome shotgun (WGS) entry which is preliminary data.</text>
</comment>
<dbReference type="SUPFAM" id="SSF53850">
    <property type="entry name" value="Periplasmic binding protein-like II"/>
    <property type="match status" value="1"/>
</dbReference>
<feature type="chain" id="PRO_5046547905" description="Transporter substrate-binding domain-containing protein" evidence="1">
    <location>
        <begin position="29"/>
        <end position="302"/>
    </location>
</feature>
<evidence type="ECO:0000313" key="2">
    <source>
        <dbReference type="EMBL" id="MDC8760919.1"/>
    </source>
</evidence>
<keyword evidence="1" id="KW-0732">Signal</keyword>
<protein>
    <recommendedName>
        <fullName evidence="4">Transporter substrate-binding domain-containing protein</fullName>
    </recommendedName>
</protein>
<sequence>MMQARGRRQGAVWFVVMALLSGAAAAGAATTTVIYPQAGSTLDSRYEYDWEVLRTALQKTQARFGPFTLRQASGNMSPARVSEELLAPNGRVNVLVRATSNQLEQQFLPIRIPVERGLLGYRVFLVRAADLPRFAAVRTIDDLRKLRAGQGKDWADIPILTAAGVPVVEGTSYEGLFPMLKAGRFDFFSRSADEALREHDERHASVPELAVEPTLLLHYALPRYFFVRRDAEGRHLATRIEAGLETMIRDGSLNALFYRYKGPMIERAGLHNRRVLHIPNPNLPPLTPLARRELWYDPLSGK</sequence>
<evidence type="ECO:0000256" key="1">
    <source>
        <dbReference type="SAM" id="SignalP"/>
    </source>
</evidence>
<keyword evidence="3" id="KW-1185">Reference proteome</keyword>
<evidence type="ECO:0008006" key="4">
    <source>
        <dbReference type="Google" id="ProtNLM"/>
    </source>
</evidence>
<evidence type="ECO:0000313" key="3">
    <source>
        <dbReference type="Proteomes" id="UP001221208"/>
    </source>
</evidence>
<dbReference type="Proteomes" id="UP001221208">
    <property type="component" value="Unassembled WGS sequence"/>
</dbReference>
<gene>
    <name evidence="2" type="ORF">OIK44_25355</name>
</gene>